<organism evidence="2">
    <name type="scientific">Thermocrispum agreste</name>
    <dbReference type="NCBI Taxonomy" id="37925"/>
    <lineage>
        <taxon>Bacteria</taxon>
        <taxon>Bacillati</taxon>
        <taxon>Actinomycetota</taxon>
        <taxon>Actinomycetes</taxon>
        <taxon>Pseudonocardiales</taxon>
        <taxon>Pseudonocardiaceae</taxon>
        <taxon>Thermocrispum</taxon>
    </lineage>
</organism>
<feature type="compositionally biased region" description="Basic and acidic residues" evidence="1">
    <location>
        <begin position="1"/>
        <end position="12"/>
    </location>
</feature>
<dbReference type="InterPro" id="IPR021373">
    <property type="entry name" value="DUF2993"/>
</dbReference>
<proteinExistence type="predicted"/>
<comment type="caution">
    <text evidence="2">The sequence shown here is derived from an EMBL/GenBank/DDBJ whole genome shotgun (WGS) entry which is preliminary data.</text>
</comment>
<gene>
    <name evidence="2" type="ORF">DIU77_18630</name>
</gene>
<feature type="compositionally biased region" description="Basic residues" evidence="1">
    <location>
        <begin position="13"/>
        <end position="24"/>
    </location>
</feature>
<evidence type="ECO:0000256" key="1">
    <source>
        <dbReference type="SAM" id="MobiDB-lite"/>
    </source>
</evidence>
<evidence type="ECO:0000313" key="2">
    <source>
        <dbReference type="EMBL" id="PZM89837.1"/>
    </source>
</evidence>
<protein>
    <submittedName>
        <fullName evidence="2">DUF2993 domain-containing protein</fullName>
    </submittedName>
</protein>
<dbReference type="AlphaFoldDB" id="A0A2W4J8G0"/>
<sequence length="299" mass="32834">MGARVTDRDRRAARTGQPRRGRKPRRRGRVLLVTLLVVFGLLVAADFGLAAFAEHTVSQKAREKFGLRDDPAVNVHGFPFTTQALTGEYDRITVEAQGIAVRNTLRDLTLLAELREVTAPLSDLIDGRTDSMVVGDLEVVAKIRQADIGRLTRLPDLTIEPAALRYVETGDEEDKVSIDELDEQRDAMDEFPPQAGVRLAATTQISGRETQIVVLGIIELSSKAVRIIPKRLEFQQGSEVITVPDQVREAFLPRFDRTIQPGSLPFGVQPGGVAVENGALLVQGKAKDVRFDQGVPFHG</sequence>
<dbReference type="Pfam" id="PF11209">
    <property type="entry name" value="LmeA"/>
    <property type="match status" value="1"/>
</dbReference>
<reference evidence="2" key="1">
    <citation type="submission" date="2018-05" db="EMBL/GenBank/DDBJ databases">
        <authorList>
            <person name="Lanie J.A."/>
            <person name="Ng W.-L."/>
            <person name="Kazmierczak K.M."/>
            <person name="Andrzejewski T.M."/>
            <person name="Davidsen T.M."/>
            <person name="Wayne K.J."/>
            <person name="Tettelin H."/>
            <person name="Glass J.I."/>
            <person name="Rusch D."/>
            <person name="Podicherti R."/>
            <person name="Tsui H.-C.T."/>
            <person name="Winkler M.E."/>
        </authorList>
    </citation>
    <scope>NUCLEOTIDE SEQUENCE</scope>
    <source>
        <strain evidence="2">ZC4RG45</strain>
    </source>
</reference>
<accession>A0A2W4J8G0</accession>
<name>A0A2W4J8G0_9PSEU</name>
<feature type="region of interest" description="Disordered" evidence="1">
    <location>
        <begin position="1"/>
        <end position="24"/>
    </location>
</feature>
<dbReference type="EMBL" id="QGUI01000923">
    <property type="protein sequence ID" value="PZM89837.1"/>
    <property type="molecule type" value="Genomic_DNA"/>
</dbReference>
<dbReference type="STRING" id="1111738.GCA_000427905_03212"/>